<evidence type="ECO:0000256" key="2">
    <source>
        <dbReference type="ARBA" id="ARBA00022737"/>
    </source>
</evidence>
<dbReference type="PIRSF" id="PIRSF037037">
    <property type="entry name" value="Kelch-like_protein_gigaxonin"/>
    <property type="match status" value="1"/>
</dbReference>
<dbReference type="SUPFAM" id="SSF117281">
    <property type="entry name" value="Kelch motif"/>
    <property type="match status" value="1"/>
</dbReference>
<dbReference type="PANTHER" id="PTHR24412">
    <property type="entry name" value="KELCH PROTEIN"/>
    <property type="match status" value="1"/>
</dbReference>
<dbReference type="SMART" id="SM00875">
    <property type="entry name" value="BACK"/>
    <property type="match status" value="1"/>
</dbReference>
<organism evidence="4 5">
    <name type="scientific">Seriola dumerili</name>
    <name type="common">Greater amberjack</name>
    <name type="synonym">Caranx dumerili</name>
    <dbReference type="NCBI Taxonomy" id="41447"/>
    <lineage>
        <taxon>Eukaryota</taxon>
        <taxon>Metazoa</taxon>
        <taxon>Chordata</taxon>
        <taxon>Craniata</taxon>
        <taxon>Vertebrata</taxon>
        <taxon>Euteleostomi</taxon>
        <taxon>Actinopterygii</taxon>
        <taxon>Neopterygii</taxon>
        <taxon>Teleostei</taxon>
        <taxon>Neoteleostei</taxon>
        <taxon>Acanthomorphata</taxon>
        <taxon>Carangaria</taxon>
        <taxon>Carangiformes</taxon>
        <taxon>Carangidae</taxon>
        <taxon>Seriola</taxon>
    </lineage>
</organism>
<dbReference type="CDD" id="cd18450">
    <property type="entry name" value="BACK_KLHL10"/>
    <property type="match status" value="1"/>
</dbReference>
<sequence>MTVETKMSENSSVYNELRLEQQLCDAVIRVDDVEFHVHKLLLCNCSSYFRALFTHWSTPDSQVFDIPNVSPDMMRLIIEFAYTGFVHVTQENIQELFIAADRFNVMGILEACSHILEEQLAPQNCIGIWWFTDLYYYPELRRKTFLYILNHFEEVAATSEEFLLLSVQELAKMIENDQLSVKKEKTVFEAILRWITYAPEQRREYISLLLSKVRLALMSPEYMMENVTDNEVVKASGECRQILLKTMDAMLDIRTKRCSSSISFHSLARPRLPPAVLLAIGGWSGGSPTNGIEAYDVRAQCWVSVTDDEEAPRAYHGTAFLNGSVYCVGGFNGVEQFSSMYRFDLDMHTWQEVAPMHSRRCYVSVTVMDGYIYAIGGYDGHDRLETAERYQPRTNQWTLIASMHEQRSDASCTTLHGKVYICGGFNGNECLSTAECYNPEINQWTLIASMGNRRSGVGVMAYSDHVFAVGGFNGTSRLHTAEAYNPNNNTWHNVPHMMNPRSNFGIAVIDDCLFVVGGFNGFTTTPDVECYDMETGEWSDVCDMEISRSALSCCVVYGLNNMDEYAATRYSLLCDNLSTLYPTTYKPPWTSDLPVDR</sequence>
<dbReference type="InterPro" id="IPR006652">
    <property type="entry name" value="Kelch_1"/>
</dbReference>
<dbReference type="PROSITE" id="PS50097">
    <property type="entry name" value="BTB"/>
    <property type="match status" value="1"/>
</dbReference>
<dbReference type="Ensembl" id="ENSSDUT00000028730.1">
    <property type="protein sequence ID" value="ENSSDUP00000028239.1"/>
    <property type="gene ID" value="ENSSDUG00000020403.1"/>
</dbReference>
<keyword evidence="2" id="KW-0677">Repeat</keyword>
<dbReference type="Proteomes" id="UP000261420">
    <property type="component" value="Unplaced"/>
</dbReference>
<feature type="domain" description="BTB" evidence="3">
    <location>
        <begin position="24"/>
        <end position="90"/>
    </location>
</feature>
<dbReference type="InterPro" id="IPR015915">
    <property type="entry name" value="Kelch-typ_b-propeller"/>
</dbReference>
<dbReference type="Pfam" id="PF07707">
    <property type="entry name" value="BACK"/>
    <property type="match status" value="1"/>
</dbReference>
<dbReference type="Gene3D" id="1.25.40.420">
    <property type="match status" value="1"/>
</dbReference>
<dbReference type="Pfam" id="PF24681">
    <property type="entry name" value="Kelch_KLHDC2_KLHL20_DRC7"/>
    <property type="match status" value="1"/>
</dbReference>
<evidence type="ECO:0000256" key="1">
    <source>
        <dbReference type="ARBA" id="ARBA00022441"/>
    </source>
</evidence>
<dbReference type="InterPro" id="IPR017096">
    <property type="entry name" value="BTB-kelch_protein"/>
</dbReference>
<evidence type="ECO:0000259" key="3">
    <source>
        <dbReference type="PROSITE" id="PS50097"/>
    </source>
</evidence>
<dbReference type="OMA" id="LMCISPY"/>
<dbReference type="Pfam" id="PF00651">
    <property type="entry name" value="BTB"/>
    <property type="match status" value="1"/>
</dbReference>
<keyword evidence="1" id="KW-0880">Kelch repeat</keyword>
<dbReference type="SMART" id="SM00612">
    <property type="entry name" value="Kelch"/>
    <property type="match status" value="6"/>
</dbReference>
<reference evidence="4" key="2">
    <citation type="submission" date="2025-09" db="UniProtKB">
        <authorList>
            <consortium name="Ensembl"/>
        </authorList>
    </citation>
    <scope>IDENTIFICATION</scope>
</reference>
<dbReference type="Pfam" id="PF01344">
    <property type="entry name" value="Kelch_1"/>
    <property type="match status" value="1"/>
</dbReference>
<dbReference type="PANTHER" id="PTHR24412:SF172">
    <property type="entry name" value="KELCH-LIKE PROTEIN 10"/>
    <property type="match status" value="1"/>
</dbReference>
<protein>
    <submittedName>
        <fullName evidence="4">Kelch like family member 10</fullName>
    </submittedName>
</protein>
<dbReference type="InterPro" id="IPR000210">
    <property type="entry name" value="BTB/POZ_dom"/>
</dbReference>
<dbReference type="InterPro" id="IPR011333">
    <property type="entry name" value="SKP1/BTB/POZ_sf"/>
</dbReference>
<gene>
    <name evidence="4" type="primary">KLHL10</name>
</gene>
<reference evidence="4" key="1">
    <citation type="submission" date="2025-08" db="UniProtKB">
        <authorList>
            <consortium name="Ensembl"/>
        </authorList>
    </citation>
    <scope>IDENTIFICATION</scope>
</reference>
<dbReference type="PRINTS" id="PR00501">
    <property type="entry name" value="KELCHREPEAT"/>
</dbReference>
<dbReference type="Gene3D" id="2.120.10.80">
    <property type="entry name" value="Kelch-type beta propeller"/>
    <property type="match status" value="2"/>
</dbReference>
<name>A0A3B4VC58_SERDU</name>
<dbReference type="Gene3D" id="3.30.710.10">
    <property type="entry name" value="Potassium Channel Kv1.1, Chain A"/>
    <property type="match status" value="1"/>
</dbReference>
<evidence type="ECO:0000313" key="5">
    <source>
        <dbReference type="Proteomes" id="UP000261420"/>
    </source>
</evidence>
<evidence type="ECO:0000313" key="4">
    <source>
        <dbReference type="Ensembl" id="ENSSDUP00000028239.1"/>
    </source>
</evidence>
<dbReference type="GeneTree" id="ENSGT00940000154664"/>
<dbReference type="STRING" id="41447.ENSSDUP00000028239"/>
<proteinExistence type="predicted"/>
<dbReference type="AlphaFoldDB" id="A0A3B4VC58"/>
<dbReference type="SMART" id="SM00225">
    <property type="entry name" value="BTB"/>
    <property type="match status" value="1"/>
</dbReference>
<keyword evidence="5" id="KW-1185">Reference proteome</keyword>
<accession>A0A3B4VC58</accession>
<dbReference type="SUPFAM" id="SSF54695">
    <property type="entry name" value="POZ domain"/>
    <property type="match status" value="1"/>
</dbReference>
<dbReference type="InterPro" id="IPR011705">
    <property type="entry name" value="BACK"/>
</dbReference>